<feature type="transmembrane region" description="Helical" evidence="13">
    <location>
        <begin position="21"/>
        <end position="41"/>
    </location>
</feature>
<name>A0A1G6HEL6_9MICO</name>
<evidence type="ECO:0000256" key="4">
    <source>
        <dbReference type="ARBA" id="ARBA00011160"/>
    </source>
</evidence>
<dbReference type="GO" id="GO:0005886">
    <property type="term" value="C:plasma membrane"/>
    <property type="evidence" value="ECO:0007669"/>
    <property type="project" value="UniProtKB-SubCell"/>
</dbReference>
<dbReference type="AlphaFoldDB" id="A0A1G6HEL6"/>
<organism evidence="16 17">
    <name type="scientific">Microbacterium enclense</name>
    <dbReference type="NCBI Taxonomy" id="993073"/>
    <lineage>
        <taxon>Bacteria</taxon>
        <taxon>Bacillati</taxon>
        <taxon>Actinomycetota</taxon>
        <taxon>Actinomycetes</taxon>
        <taxon>Micrococcales</taxon>
        <taxon>Microbacteriaceae</taxon>
        <taxon>Microbacterium</taxon>
    </lineage>
</organism>
<comment type="subcellular location">
    <subcellularLocation>
        <location evidence="2">Cell membrane</location>
        <topology evidence="2">Multi-pass membrane protein</topology>
    </subcellularLocation>
</comment>
<comment type="similarity">
    <text evidence="3 12">Belongs to the ABC-4 integral membrane protein family. FtsX subfamily.</text>
</comment>
<dbReference type="Pfam" id="PF18075">
    <property type="entry name" value="FtsX_ECD"/>
    <property type="match status" value="1"/>
</dbReference>
<reference evidence="16 17" key="1">
    <citation type="submission" date="2016-09" db="EMBL/GenBank/DDBJ databases">
        <authorList>
            <person name="Capua I."/>
            <person name="De Benedictis P."/>
            <person name="Joannis T."/>
            <person name="Lombin L.H."/>
            <person name="Cattoli G."/>
        </authorList>
    </citation>
    <scope>NUCLEOTIDE SEQUENCE [LARGE SCALE GENOMIC DNA]</scope>
    <source>
        <strain evidence="16 17">NIO-1002</strain>
    </source>
</reference>
<evidence type="ECO:0000313" key="17">
    <source>
        <dbReference type="Proteomes" id="UP000183203"/>
    </source>
</evidence>
<dbReference type="PANTHER" id="PTHR47755">
    <property type="entry name" value="CELL DIVISION PROTEIN FTSX"/>
    <property type="match status" value="1"/>
</dbReference>
<keyword evidence="8 13" id="KW-0812">Transmembrane</keyword>
<evidence type="ECO:0000256" key="6">
    <source>
        <dbReference type="ARBA" id="ARBA00022475"/>
    </source>
</evidence>
<dbReference type="InterPro" id="IPR004513">
    <property type="entry name" value="FtsX"/>
</dbReference>
<evidence type="ECO:0000256" key="8">
    <source>
        <dbReference type="ARBA" id="ARBA00022692"/>
    </source>
</evidence>
<evidence type="ECO:0000256" key="13">
    <source>
        <dbReference type="SAM" id="Phobius"/>
    </source>
</evidence>
<dbReference type="InterPro" id="IPR040690">
    <property type="entry name" value="FtsX_ECD"/>
</dbReference>
<feature type="domain" description="ABC3 transporter permease C-terminal" evidence="14">
    <location>
        <begin position="185"/>
        <end position="296"/>
    </location>
</feature>
<evidence type="ECO:0000256" key="2">
    <source>
        <dbReference type="ARBA" id="ARBA00004651"/>
    </source>
</evidence>
<dbReference type="NCBIfam" id="NF038346">
    <property type="entry name" value="FtsX_actino"/>
    <property type="match status" value="1"/>
</dbReference>
<dbReference type="STRING" id="993073.AS029_04285"/>
<feature type="transmembrane region" description="Helical" evidence="13">
    <location>
        <begin position="229"/>
        <end position="256"/>
    </location>
</feature>
<dbReference type="PIRSF" id="PIRSF003097">
    <property type="entry name" value="FtsX"/>
    <property type="match status" value="1"/>
</dbReference>
<dbReference type="Proteomes" id="UP000183203">
    <property type="component" value="Unassembled WGS sequence"/>
</dbReference>
<evidence type="ECO:0000256" key="3">
    <source>
        <dbReference type="ARBA" id="ARBA00007379"/>
    </source>
</evidence>
<dbReference type="PANTHER" id="PTHR47755:SF1">
    <property type="entry name" value="CELL DIVISION PROTEIN FTSX"/>
    <property type="match status" value="1"/>
</dbReference>
<gene>
    <name evidence="16" type="ORF">SAMN05216418_1105</name>
</gene>
<evidence type="ECO:0000256" key="5">
    <source>
        <dbReference type="ARBA" id="ARBA00021907"/>
    </source>
</evidence>
<proteinExistence type="inferred from homology"/>
<keyword evidence="10 12" id="KW-0472">Membrane</keyword>
<comment type="subunit">
    <text evidence="4">Forms a membrane-associated complex with FtsE.</text>
</comment>
<protein>
    <recommendedName>
        <fullName evidence="5 12">Cell division protein FtsX</fullName>
    </recommendedName>
</protein>
<evidence type="ECO:0000256" key="10">
    <source>
        <dbReference type="ARBA" id="ARBA00023136"/>
    </source>
</evidence>
<sequence>MRIGLILSEAFTGLRRNASMVISVILVTFVSLTFVGAAMLMQMQIGKMQSYWADRAQVAVSMCATVSDVDTCQAGQAATQDQIDAVKAKLDGPALAPLIRDYTYATSEQVFENAKGLLPEDILGVVTADQFNATFSINLVDQRQSDVIIEAFSGQTGVEDVTDQLQYLEPLFQTLTVATYVAVGIAGLMLIAAVLLIATTIRLSAFARRRELGIMRLVGASNRFIQTPFVLEGVLAALVGSALASVAVWAMVGVGVDQYLRDRVGFITSWVDIGDVAIVIPVIVVLGVVLAALSASFAIRRWLRA</sequence>
<keyword evidence="9 13" id="KW-1133">Transmembrane helix</keyword>
<evidence type="ECO:0000259" key="14">
    <source>
        <dbReference type="Pfam" id="PF02687"/>
    </source>
</evidence>
<dbReference type="RefSeq" id="WP_058231362.1">
    <property type="nucleotide sequence ID" value="NZ_FMYG01000002.1"/>
</dbReference>
<evidence type="ECO:0000256" key="9">
    <source>
        <dbReference type="ARBA" id="ARBA00022989"/>
    </source>
</evidence>
<evidence type="ECO:0000313" key="16">
    <source>
        <dbReference type="EMBL" id="SDB92604.1"/>
    </source>
</evidence>
<keyword evidence="6 12" id="KW-1003">Cell membrane</keyword>
<evidence type="ECO:0000259" key="15">
    <source>
        <dbReference type="Pfam" id="PF18075"/>
    </source>
</evidence>
<dbReference type="InterPro" id="IPR003838">
    <property type="entry name" value="ABC3_permease_C"/>
</dbReference>
<evidence type="ECO:0000256" key="7">
    <source>
        <dbReference type="ARBA" id="ARBA00022618"/>
    </source>
</evidence>
<keyword evidence="11 12" id="KW-0131">Cell cycle</keyword>
<dbReference type="Pfam" id="PF02687">
    <property type="entry name" value="FtsX"/>
    <property type="match status" value="1"/>
</dbReference>
<accession>A0A1G6HEL6</accession>
<dbReference type="GO" id="GO:0051301">
    <property type="term" value="P:cell division"/>
    <property type="evidence" value="ECO:0007669"/>
    <property type="project" value="UniProtKB-KW"/>
</dbReference>
<feature type="domain" description="FtsX extracellular" evidence="15">
    <location>
        <begin position="57"/>
        <end position="161"/>
    </location>
</feature>
<keyword evidence="7 12" id="KW-0132">Cell division</keyword>
<comment type="function">
    <text evidence="1">Part of the ABC transporter FtsEX involved in cellular division.</text>
</comment>
<evidence type="ECO:0000256" key="11">
    <source>
        <dbReference type="ARBA" id="ARBA00023306"/>
    </source>
</evidence>
<dbReference type="Gene3D" id="3.30.70.3040">
    <property type="match status" value="1"/>
</dbReference>
<feature type="transmembrane region" description="Helical" evidence="13">
    <location>
        <begin position="177"/>
        <end position="201"/>
    </location>
</feature>
<dbReference type="OrthoDB" id="9812531at2"/>
<evidence type="ECO:0000256" key="12">
    <source>
        <dbReference type="PIRNR" id="PIRNR003097"/>
    </source>
</evidence>
<dbReference type="EMBL" id="FMYG01000002">
    <property type="protein sequence ID" value="SDB92604.1"/>
    <property type="molecule type" value="Genomic_DNA"/>
</dbReference>
<feature type="transmembrane region" description="Helical" evidence="13">
    <location>
        <begin position="276"/>
        <end position="299"/>
    </location>
</feature>
<dbReference type="InterPro" id="IPR047929">
    <property type="entry name" value="FtsX_actino"/>
</dbReference>
<evidence type="ECO:0000256" key="1">
    <source>
        <dbReference type="ARBA" id="ARBA00003552"/>
    </source>
</evidence>